<name>A0A0G3BVZ3_9BURK</name>
<keyword evidence="2" id="KW-1185">Reference proteome</keyword>
<reference evidence="1 2" key="1">
    <citation type="submission" date="2015-05" db="EMBL/GenBank/DDBJ databases">
        <authorList>
            <person name="Tang B."/>
            <person name="Yu Y."/>
        </authorList>
    </citation>
    <scope>NUCLEOTIDE SEQUENCE [LARGE SCALE GENOMIC DNA]</scope>
    <source>
        <strain evidence="1 2">DSM 7029</strain>
    </source>
</reference>
<accession>A0A0G3BVZ3</accession>
<dbReference type="EMBL" id="CP011371">
    <property type="protein sequence ID" value="AKJ30700.1"/>
    <property type="molecule type" value="Genomic_DNA"/>
</dbReference>
<organism evidence="1 2">
    <name type="scientific">Caldimonas brevitalea</name>
    <dbReference type="NCBI Taxonomy" id="413882"/>
    <lineage>
        <taxon>Bacteria</taxon>
        <taxon>Pseudomonadati</taxon>
        <taxon>Pseudomonadota</taxon>
        <taxon>Betaproteobacteria</taxon>
        <taxon>Burkholderiales</taxon>
        <taxon>Sphaerotilaceae</taxon>
        <taxon>Caldimonas</taxon>
    </lineage>
</organism>
<proteinExistence type="predicted"/>
<dbReference type="KEGG" id="pbh:AAW51_4009"/>
<evidence type="ECO:0000313" key="1">
    <source>
        <dbReference type="EMBL" id="AKJ30700.1"/>
    </source>
</evidence>
<evidence type="ECO:0000313" key="2">
    <source>
        <dbReference type="Proteomes" id="UP000035352"/>
    </source>
</evidence>
<gene>
    <name evidence="1" type="ORF">AAW51_4009</name>
</gene>
<dbReference type="STRING" id="413882.AAW51_4009"/>
<protein>
    <submittedName>
        <fullName evidence="1">Uncharacterized protein</fullName>
    </submittedName>
</protein>
<dbReference type="AlphaFoldDB" id="A0A0G3BVZ3"/>
<dbReference type="Proteomes" id="UP000035352">
    <property type="component" value="Chromosome"/>
</dbReference>
<sequence length="34" mass="4019">MGNLRSMIGLHDRRVRLRMVDLMLRLRYGGFALT</sequence>